<evidence type="ECO:0000313" key="3">
    <source>
        <dbReference type="Proteomes" id="UP000199110"/>
    </source>
</evidence>
<organism evidence="2 3">
    <name type="scientific">Jannaschia pohangensis</name>
    <dbReference type="NCBI Taxonomy" id="390807"/>
    <lineage>
        <taxon>Bacteria</taxon>
        <taxon>Pseudomonadati</taxon>
        <taxon>Pseudomonadota</taxon>
        <taxon>Alphaproteobacteria</taxon>
        <taxon>Rhodobacterales</taxon>
        <taxon>Roseobacteraceae</taxon>
        <taxon>Jannaschia</taxon>
    </lineage>
</organism>
<evidence type="ECO:0000256" key="1">
    <source>
        <dbReference type="SAM" id="MobiDB-lite"/>
    </source>
</evidence>
<evidence type="ECO:0000313" key="2">
    <source>
        <dbReference type="EMBL" id="SFI61492.1"/>
    </source>
</evidence>
<reference evidence="2 3" key="1">
    <citation type="submission" date="2016-10" db="EMBL/GenBank/DDBJ databases">
        <authorList>
            <person name="de Groot N.N."/>
        </authorList>
    </citation>
    <scope>NUCLEOTIDE SEQUENCE [LARGE SCALE GENOMIC DNA]</scope>
    <source>
        <strain evidence="2 3">DSM 19073</strain>
    </source>
</reference>
<dbReference type="EMBL" id="FORA01000001">
    <property type="protein sequence ID" value="SFI61492.1"/>
    <property type="molecule type" value="Genomic_DNA"/>
</dbReference>
<accession>A0A1I3JMI5</accession>
<proteinExistence type="predicted"/>
<name>A0A1I3JMI5_9RHOB</name>
<protein>
    <submittedName>
        <fullName evidence="2">Uncharacterized protein</fullName>
    </submittedName>
</protein>
<feature type="region of interest" description="Disordered" evidence="1">
    <location>
        <begin position="55"/>
        <end position="94"/>
    </location>
</feature>
<dbReference type="Proteomes" id="UP000199110">
    <property type="component" value="Unassembled WGS sequence"/>
</dbReference>
<sequence>MDASGTDRSLSEVASVTHSGDELVFNASSSSPVSNEAVIYAPVTPEEITDARLSPISVPSVPSGPTTRVASAAESDPADRLRGLTRAGQLGQTN</sequence>
<dbReference type="AlphaFoldDB" id="A0A1I3JMI5"/>
<keyword evidence="3" id="KW-1185">Reference proteome</keyword>
<feature type="compositionally biased region" description="Low complexity" evidence="1">
    <location>
        <begin position="55"/>
        <end position="65"/>
    </location>
</feature>
<gene>
    <name evidence="2" type="ORF">SAMN04488095_1370</name>
</gene>